<dbReference type="SMART" id="SM00882">
    <property type="entry name" value="CoA_trans"/>
    <property type="match status" value="1"/>
</dbReference>
<dbReference type="Gene3D" id="3.30.30.40">
    <property type="match status" value="1"/>
</dbReference>
<dbReference type="AlphaFoldDB" id="A0AA41KLH5"/>
<gene>
    <name evidence="1" type="ORF">KTS37_14005</name>
</gene>
<dbReference type="GO" id="GO:0008410">
    <property type="term" value="F:CoA-transferase activity"/>
    <property type="evidence" value="ECO:0007669"/>
    <property type="project" value="InterPro"/>
</dbReference>
<dbReference type="InterPro" id="IPR004165">
    <property type="entry name" value="CoA_trans_fam_I"/>
</dbReference>
<comment type="caution">
    <text evidence="1">The sequence shown here is derived from an EMBL/GenBank/DDBJ whole genome shotgun (WGS) entry which is preliminary data.</text>
</comment>
<accession>A0AA41KLH5</accession>
<dbReference type="RefSeq" id="WP_162414468.1">
    <property type="nucleotide sequence ID" value="NZ_JAHQXE010000004.1"/>
</dbReference>
<dbReference type="EMBL" id="JAHQXE010000004">
    <property type="protein sequence ID" value="MBV0902904.1"/>
    <property type="molecule type" value="Genomic_DNA"/>
</dbReference>
<dbReference type="Proteomes" id="UP001166304">
    <property type="component" value="Unassembled WGS sequence"/>
</dbReference>
<evidence type="ECO:0000313" key="2">
    <source>
        <dbReference type="Proteomes" id="UP001166304"/>
    </source>
</evidence>
<organism evidence="1 2">
    <name type="scientific">Haloarcula salina</name>
    <dbReference type="NCBI Taxonomy" id="1429914"/>
    <lineage>
        <taxon>Archaea</taxon>
        <taxon>Methanobacteriati</taxon>
        <taxon>Methanobacteriota</taxon>
        <taxon>Stenosarchaea group</taxon>
        <taxon>Halobacteria</taxon>
        <taxon>Halobacteriales</taxon>
        <taxon>Haloarculaceae</taxon>
        <taxon>Haloarcula</taxon>
    </lineage>
</organism>
<keyword evidence="2" id="KW-1185">Reference proteome</keyword>
<proteinExistence type="predicted"/>
<dbReference type="Gene3D" id="3.40.1080.10">
    <property type="entry name" value="Glutaconate Coenzyme A-transferase"/>
    <property type="match status" value="1"/>
</dbReference>
<protein>
    <submittedName>
        <fullName evidence="1">CoA transferase subunit A</fullName>
    </submittedName>
</protein>
<name>A0AA41KLH5_9EURY</name>
<evidence type="ECO:0000313" key="1">
    <source>
        <dbReference type="EMBL" id="MBV0902904.1"/>
    </source>
</evidence>
<dbReference type="InterPro" id="IPR037171">
    <property type="entry name" value="NagB/RpiA_transferase-like"/>
</dbReference>
<reference evidence="1" key="1">
    <citation type="submission" date="2021-06" db="EMBL/GenBank/DDBJ databases">
        <title>New haloarchaea isolates fom saline soil.</title>
        <authorList>
            <person name="Duran-Viseras A."/>
            <person name="Sanchez-Porro C.S."/>
            <person name="Ventosa A."/>
        </authorList>
    </citation>
    <scope>NUCLEOTIDE SEQUENCE</scope>
    <source>
        <strain evidence="1">JCM 18369</strain>
    </source>
</reference>
<dbReference type="Pfam" id="PF01144">
    <property type="entry name" value="CoA_trans"/>
    <property type="match status" value="1"/>
</dbReference>
<keyword evidence="1" id="KW-0808">Transferase</keyword>
<sequence length="298" mass="32465">MPQSKVTDLSAAVGRIEPGSAVAMGLALEHAIPFAAGHELIRQETDELTLIGPISDLLFDQLVAADLVDRVRAAWVGNVSSGTGYNFRRAVEDGGLSVENHSNFSIALSLKAGAMGVPYLPTRSLLGSDIFEENDRFREAEDPYSGDRLALVPAIRPDWTVVHVQRASPYGDAHFWGNSGVAFEAVDAADDTLIVAEEIVEPDVIKSDPSRTAITRDSVTAVAEVPFGAHPAPLAGRYNRDNEFYLDYADETNDELGTIAWLNEWVRGVPDREAYMEKIDRDLHVSEPTVAAEVEYGR</sequence>
<dbReference type="SUPFAM" id="SSF100950">
    <property type="entry name" value="NagB/RpiA/CoA transferase-like"/>
    <property type="match status" value="1"/>
</dbReference>